<feature type="domain" description="Helicase ATP-binding" evidence="5">
    <location>
        <begin position="317"/>
        <end position="474"/>
    </location>
</feature>
<feature type="compositionally biased region" description="Basic and acidic residues" evidence="4">
    <location>
        <begin position="411"/>
        <end position="423"/>
    </location>
</feature>
<dbReference type="Pfam" id="PF00476">
    <property type="entry name" value="DNA_pol_A"/>
    <property type="match status" value="1"/>
</dbReference>
<evidence type="ECO:0000259" key="5">
    <source>
        <dbReference type="PROSITE" id="PS51192"/>
    </source>
</evidence>
<evidence type="ECO:0000256" key="1">
    <source>
        <dbReference type="ARBA" id="ARBA00022741"/>
    </source>
</evidence>
<evidence type="ECO:0008006" key="9">
    <source>
        <dbReference type="Google" id="ProtNLM"/>
    </source>
</evidence>
<feature type="region of interest" description="Disordered" evidence="4">
    <location>
        <begin position="411"/>
        <end position="434"/>
    </location>
</feature>
<organism evidence="8">
    <name type="scientific">Chlorella variabilis</name>
    <name type="common">Green alga</name>
    <dbReference type="NCBI Taxonomy" id="554065"/>
    <lineage>
        <taxon>Eukaryota</taxon>
        <taxon>Viridiplantae</taxon>
        <taxon>Chlorophyta</taxon>
        <taxon>core chlorophytes</taxon>
        <taxon>Trebouxiophyceae</taxon>
        <taxon>Chlorellales</taxon>
        <taxon>Chlorellaceae</taxon>
        <taxon>Chlorella clade</taxon>
        <taxon>Chlorella</taxon>
    </lineage>
</organism>
<dbReference type="Pfam" id="PF00270">
    <property type="entry name" value="DEAD"/>
    <property type="match status" value="1"/>
</dbReference>
<dbReference type="KEGG" id="cvr:CHLNCDRAFT_134899"/>
<feature type="region of interest" description="Disordered" evidence="4">
    <location>
        <begin position="1006"/>
        <end position="1187"/>
    </location>
</feature>
<dbReference type="SMART" id="SM00487">
    <property type="entry name" value="DEXDc"/>
    <property type="match status" value="1"/>
</dbReference>
<dbReference type="OrthoDB" id="275278at2759"/>
<dbReference type="InterPro" id="IPR027417">
    <property type="entry name" value="P-loop_NTPase"/>
</dbReference>
<dbReference type="InterPro" id="IPR043502">
    <property type="entry name" value="DNA/RNA_pol_sf"/>
</dbReference>
<dbReference type="InterPro" id="IPR057220">
    <property type="entry name" value="DUF7898"/>
</dbReference>
<dbReference type="Pfam" id="PF25453">
    <property type="entry name" value="DUF7898"/>
    <property type="match status" value="1"/>
</dbReference>
<feature type="compositionally biased region" description="Basic residues" evidence="4">
    <location>
        <begin position="1054"/>
        <end position="1067"/>
    </location>
</feature>
<dbReference type="STRING" id="554065.E1ZH26"/>
<dbReference type="InterPro" id="IPR001098">
    <property type="entry name" value="DNA-dir_DNA_pol_A_palm_dom"/>
</dbReference>
<dbReference type="InterPro" id="IPR048960">
    <property type="entry name" value="POLQ-like_helical"/>
</dbReference>
<dbReference type="GO" id="GO:0003887">
    <property type="term" value="F:DNA-directed DNA polymerase activity"/>
    <property type="evidence" value="ECO:0007669"/>
    <property type="project" value="InterPro"/>
</dbReference>
<dbReference type="eggNOG" id="KOG0950">
    <property type="taxonomic scope" value="Eukaryota"/>
</dbReference>
<dbReference type="Pfam" id="PF00271">
    <property type="entry name" value="Helicase_C"/>
    <property type="match status" value="1"/>
</dbReference>
<dbReference type="SUPFAM" id="SSF56672">
    <property type="entry name" value="DNA/RNA polymerases"/>
    <property type="match status" value="1"/>
</dbReference>
<sequence length="1781" mass="192158">MEQASQPDASDSGVGLPWLRLLEQQQEQERLQEQQAAPGSQPAAAGTDEVSAPAQPALDRAEVEERTAAGSPPSPSQEGMEVELAPGPSGSGRRFSLQQLWQRRQLQQPQPPAAHQRCPQSQGMPPPGHLLPSRGLMDHHRHQQQQQQQSRHPPQHQQQQLQGQQAAVVAGAAVAGPSAPQLQPQAAEAATPQEGAAAGTSRGPGTGGGSGSTVHAALGGGAGPCVGERLSWLPPVVLEDYLPDDVAHAMREACGMTDLYAWQAECLNLPGVIEHGTNLVYQATYAHATFGLPRKPEFVCRAAPTGSGKSIVAWTLMLRALARHKKRKALLVKCFYGARYDAAPLGHSTGVLVCTCESANSLLNRLQDSGVDPTGEFSCVVLDEAHMLQDSHRGAQYEMLLAKLRYKQRTAEEEPQKEMRQQQEDGDDASCENARGSQALLPPAQRLQIVCMSATLPGPGSFAKCLGARCYITDFRPIALNHFLDPLCIATLCQEAVDERRKVLVFCATKALAVQEARRLKTLLHAPEQRSSAAAGESSRERRTRAHYAAQLRALGDPDSLALAELVEGGAAYDHSKVPGTAKALVADAYREGAVAVLCTTTTLSSSVNLPAFRVVFRQAWVATKGNWLTPQQYHQMAGRAGRKGLEEVGEAFLVLNPREPPPRQHLLSLISSDVAQAVASRLEPEVAGTPSGLRGAMLEAVAGCGARTKEDVFRYLHRCTIAAASARDMEALQQAAKDALAWLGKPDGQKELAMIEYSKDAHQYQPTPLGRAVVASALPMEEALVIRADMLRLSRRLSLLCDLQLCYLSVPPFHTQQMLPQHWKVLSKAVQEASQDELVWEALGGIGISQDSAAMGYLHRRCRQANAAVSGKGRPYMPDPISDERDMERLCSRLYTALALQALIADEADEGQVQDQFQLDNFRELRLHCSHFSGKAAAFASRLGWTYMAARHIKYGSKLEVSSLTELSGVDVATARLLFNSGLCTLEAVAEARLEDIVEALSHTKAHRNRSTEQEAAQRRQKARSIKTAAAERVEDPLRGVRRNSQEDALAGLRKRRKERLGRGKRVREQQAGDGPPFGKVPGRRQEKAAQQQQQQEEEEEDVEQDAEDLPLEEDEEELAEEEEELAEEEEEAGSDQEGAEAGGSEEGCAAKRRRLASEADFQAEAPQQQQQQHGVLPASQPQRRQDGDLAARLAAAGLPSSGLFVLSSQQEVRSWCGKLRSVGLPCIGFSLHYAPGGSKAPHMQQQQLLLPEAPAVLRKRRHELQGAQHQEAPQQQVASMAPGALLGTALSWADGAAAYIPLSGGLGASQVDGMAAELVALLGDAACGTPQTGSVSQASGGSASSRGTCFKATVSLQQQLPALQQLAALPPGSPGWRAALPAQIVDVRVAAWLLRPENSGRLSARIGVGPLQAAQLVLSKVTGHPARYHGACAGLTEAAATGQQQPLVPGWLDACCTAAASRAAWEEVQPQLQAINGSTMAVLLEQEMPLAVVLAGMEAVGVGIDTQHLQSLRSQLEQRRKDIELEIARALGRRLDLSKFKEVSDVLFGKLEGQLGLQPPPCAKKLKRGGYSANKEVMQALVRLNPDCPPVVKLIAEHRRLAYSVWFIRQLLQCARAGAALAQQLEPAAGAAPLGRAGGGPRIWTVLHQTNSDTGAGAVLLGLLRRCCVPRTHELRMLLKGTAREGDDVSASGQHRLLEANVRKAFVAAPGCVLLGADYRAIELRMMAHFSQDEKLLATFQDGQHDPFRLLAAKWLGKELGQVSQTDRQLIKHLQYGIM</sequence>
<reference evidence="7 8" key="1">
    <citation type="journal article" date="2010" name="Plant Cell">
        <title>The Chlorella variabilis NC64A genome reveals adaptation to photosymbiosis, coevolution with viruses, and cryptic sex.</title>
        <authorList>
            <person name="Blanc G."/>
            <person name="Duncan G."/>
            <person name="Agarkova I."/>
            <person name="Borodovsky M."/>
            <person name="Gurnon J."/>
            <person name="Kuo A."/>
            <person name="Lindquist E."/>
            <person name="Lucas S."/>
            <person name="Pangilinan J."/>
            <person name="Polle J."/>
            <person name="Salamov A."/>
            <person name="Terry A."/>
            <person name="Yamada T."/>
            <person name="Dunigan D.D."/>
            <person name="Grigoriev I.V."/>
            <person name="Claverie J.M."/>
            <person name="Van Etten J.L."/>
        </authorList>
    </citation>
    <scope>NUCLEOTIDE SEQUENCE [LARGE SCALE GENOMIC DNA]</scope>
    <source>
        <strain evidence="7 8">NC64A</strain>
    </source>
</reference>
<dbReference type="RefSeq" id="XP_005847146.1">
    <property type="nucleotide sequence ID" value="XM_005847084.1"/>
</dbReference>
<dbReference type="GO" id="GO:0006261">
    <property type="term" value="P:DNA-templated DNA replication"/>
    <property type="evidence" value="ECO:0007669"/>
    <property type="project" value="InterPro"/>
</dbReference>
<dbReference type="InterPro" id="IPR002298">
    <property type="entry name" value="DNA_polymerase_A"/>
</dbReference>
<keyword evidence="8" id="KW-1185">Reference proteome</keyword>
<dbReference type="InParanoid" id="E1ZH26"/>
<dbReference type="Gene3D" id="3.40.50.300">
    <property type="entry name" value="P-loop containing nucleotide triphosphate hydrolases"/>
    <property type="match status" value="3"/>
</dbReference>
<dbReference type="InterPro" id="IPR001650">
    <property type="entry name" value="Helicase_C-like"/>
</dbReference>
<feature type="compositionally biased region" description="Basic and acidic residues" evidence="4">
    <location>
        <begin position="1031"/>
        <end position="1040"/>
    </location>
</feature>
<feature type="compositionally biased region" description="Low complexity" evidence="4">
    <location>
        <begin position="97"/>
        <end position="120"/>
    </location>
</feature>
<accession>E1ZH26</accession>
<dbReference type="EMBL" id="GL433846">
    <property type="protein sequence ID" value="EFN55044.1"/>
    <property type="molecule type" value="Genomic_DNA"/>
</dbReference>
<dbReference type="InterPro" id="IPR011545">
    <property type="entry name" value="DEAD/DEAH_box_helicase_dom"/>
</dbReference>
<evidence type="ECO:0000256" key="4">
    <source>
        <dbReference type="SAM" id="MobiDB-lite"/>
    </source>
</evidence>
<feature type="compositionally biased region" description="Acidic residues" evidence="4">
    <location>
        <begin position="1097"/>
        <end position="1140"/>
    </location>
</feature>
<dbReference type="PROSITE" id="PS51192">
    <property type="entry name" value="HELICASE_ATP_BIND_1"/>
    <property type="match status" value="1"/>
</dbReference>
<dbReference type="Pfam" id="PF21099">
    <property type="entry name" value="POLQ_helical"/>
    <property type="match status" value="1"/>
</dbReference>
<protein>
    <recommendedName>
        <fullName evidence="9">DNA-directed DNA polymerase</fullName>
    </recommendedName>
</protein>
<proteinExistence type="predicted"/>
<dbReference type="Gene3D" id="1.20.1060.10">
    <property type="entry name" value="Taq DNA Polymerase, Chain T, domain 4"/>
    <property type="match status" value="1"/>
</dbReference>
<dbReference type="PANTHER" id="PTHR10133">
    <property type="entry name" value="DNA POLYMERASE I"/>
    <property type="match status" value="1"/>
</dbReference>
<feature type="domain" description="Helicase C-terminal" evidence="6">
    <location>
        <begin position="491"/>
        <end position="687"/>
    </location>
</feature>
<dbReference type="GO" id="GO:0006302">
    <property type="term" value="P:double-strand break repair"/>
    <property type="evidence" value="ECO:0007669"/>
    <property type="project" value="TreeGrafter"/>
</dbReference>
<feature type="region of interest" description="Disordered" evidence="4">
    <location>
        <begin position="1"/>
        <end position="215"/>
    </location>
</feature>
<name>E1ZH26_CHLVA</name>
<evidence type="ECO:0000313" key="7">
    <source>
        <dbReference type="EMBL" id="EFN55044.1"/>
    </source>
</evidence>
<feature type="compositionally biased region" description="Gly residues" evidence="4">
    <location>
        <begin position="202"/>
        <end position="211"/>
    </location>
</feature>
<dbReference type="SUPFAM" id="SSF158702">
    <property type="entry name" value="Sec63 N-terminal domain-like"/>
    <property type="match status" value="1"/>
</dbReference>
<dbReference type="SMART" id="SM00490">
    <property type="entry name" value="HELICc"/>
    <property type="match status" value="1"/>
</dbReference>
<gene>
    <name evidence="7" type="ORF">CHLNCDRAFT_134899</name>
</gene>
<evidence type="ECO:0000313" key="8">
    <source>
        <dbReference type="Proteomes" id="UP000008141"/>
    </source>
</evidence>
<dbReference type="PRINTS" id="PR00868">
    <property type="entry name" value="DNAPOLI"/>
</dbReference>
<dbReference type="InterPro" id="IPR014001">
    <property type="entry name" value="Helicase_ATP-bd"/>
</dbReference>
<feature type="compositionally biased region" description="Low complexity" evidence="4">
    <location>
        <begin position="144"/>
        <end position="201"/>
    </location>
</feature>
<dbReference type="GO" id="GO:0005524">
    <property type="term" value="F:ATP binding"/>
    <property type="evidence" value="ECO:0007669"/>
    <property type="project" value="UniProtKB-KW"/>
</dbReference>
<dbReference type="PROSITE" id="PS51194">
    <property type="entry name" value="HELICASE_CTER"/>
    <property type="match status" value="1"/>
</dbReference>
<dbReference type="GeneID" id="17354532"/>
<keyword evidence="2" id="KW-0067">ATP-binding</keyword>
<keyword evidence="1" id="KW-0547">Nucleotide-binding</keyword>
<dbReference type="Gene3D" id="1.10.3380.20">
    <property type="match status" value="1"/>
</dbReference>
<dbReference type="Proteomes" id="UP000008141">
    <property type="component" value="Unassembled WGS sequence"/>
</dbReference>
<evidence type="ECO:0000259" key="6">
    <source>
        <dbReference type="PROSITE" id="PS51194"/>
    </source>
</evidence>
<evidence type="ECO:0000256" key="2">
    <source>
        <dbReference type="ARBA" id="ARBA00022840"/>
    </source>
</evidence>
<evidence type="ECO:0000256" key="3">
    <source>
        <dbReference type="SAM" id="Coils"/>
    </source>
</evidence>
<feature type="compositionally biased region" description="Low complexity" evidence="4">
    <location>
        <begin position="33"/>
        <end position="46"/>
    </location>
</feature>
<dbReference type="SUPFAM" id="SSF52540">
    <property type="entry name" value="P-loop containing nucleoside triphosphate hydrolases"/>
    <property type="match status" value="1"/>
</dbReference>
<keyword evidence="3" id="KW-0175">Coiled coil</keyword>
<dbReference type="PANTHER" id="PTHR10133:SF62">
    <property type="entry name" value="DNA POLYMERASE THETA"/>
    <property type="match status" value="1"/>
</dbReference>
<feature type="coiled-coil region" evidence="3">
    <location>
        <begin position="1508"/>
        <end position="1535"/>
    </location>
</feature>
<dbReference type="GO" id="GO:0003677">
    <property type="term" value="F:DNA binding"/>
    <property type="evidence" value="ECO:0007669"/>
    <property type="project" value="InterPro"/>
</dbReference>
<dbReference type="Gene3D" id="1.10.150.20">
    <property type="entry name" value="5' to 3' exonuclease, C-terminal subdomain"/>
    <property type="match status" value="1"/>
</dbReference>